<feature type="region of interest" description="Disordered" evidence="1">
    <location>
        <begin position="1"/>
        <end position="36"/>
    </location>
</feature>
<dbReference type="EMBL" id="MSTQ01000002">
    <property type="protein sequence ID" value="OLU05522.1"/>
    <property type="molecule type" value="Genomic_DNA"/>
</dbReference>
<dbReference type="Proteomes" id="UP000186756">
    <property type="component" value="Unassembled WGS sequence"/>
</dbReference>
<gene>
    <name evidence="2" type="ORF">BVK86_04440</name>
</gene>
<proteinExistence type="predicted"/>
<feature type="compositionally biased region" description="Polar residues" evidence="1">
    <location>
        <begin position="8"/>
        <end position="28"/>
    </location>
</feature>
<dbReference type="AlphaFoldDB" id="A0A1Q9X399"/>
<evidence type="ECO:0000313" key="2">
    <source>
        <dbReference type="EMBL" id="OLU05522.1"/>
    </source>
</evidence>
<organism evidence="2 3">
    <name type="scientific">Pseudomonas reinekei</name>
    <dbReference type="NCBI Taxonomy" id="395598"/>
    <lineage>
        <taxon>Bacteria</taxon>
        <taxon>Pseudomonadati</taxon>
        <taxon>Pseudomonadota</taxon>
        <taxon>Gammaproteobacteria</taxon>
        <taxon>Pseudomonadales</taxon>
        <taxon>Pseudomonadaceae</taxon>
        <taxon>Pseudomonas</taxon>
    </lineage>
</organism>
<comment type="caution">
    <text evidence="2">The sequence shown here is derived from an EMBL/GenBank/DDBJ whole genome shotgun (WGS) entry which is preliminary data.</text>
</comment>
<protein>
    <submittedName>
        <fullName evidence="2">Uncharacterized protein</fullName>
    </submittedName>
</protein>
<reference evidence="2" key="1">
    <citation type="submission" date="2017-01" db="EMBL/GenBank/DDBJ databases">
        <authorList>
            <person name="Poblete-Castro I."/>
        </authorList>
    </citation>
    <scope>NUCLEOTIDE SEQUENCE [LARGE SCALE GENOMIC DNA]</scope>
    <source>
        <strain evidence="2">MT1</strain>
    </source>
</reference>
<keyword evidence="3" id="KW-1185">Reference proteome</keyword>
<sequence>MLKDTASRGGSQSLHEQINSGDRQQHQQLPARGRAQGITGGLQVMKIVGAQHNEVATQSRAILSFAKA</sequence>
<evidence type="ECO:0000256" key="1">
    <source>
        <dbReference type="SAM" id="MobiDB-lite"/>
    </source>
</evidence>
<name>A0A1Q9X399_PSERE</name>
<evidence type="ECO:0000313" key="3">
    <source>
        <dbReference type="Proteomes" id="UP000186756"/>
    </source>
</evidence>
<accession>A0A1Q9X399</accession>